<dbReference type="FunFam" id="3.40.50.300:FF:000119">
    <property type="entry name" value="Sulfate adenylyltransferase subunit 1"/>
    <property type="match status" value="1"/>
</dbReference>
<keyword evidence="6" id="KW-0342">GTP-binding</keyword>
<keyword evidence="3 8" id="KW-0548">Nucleotidyltransferase</keyword>
<dbReference type="InterPro" id="IPR054696">
    <property type="entry name" value="GTP-eEF1A_C"/>
</dbReference>
<keyword evidence="4" id="KW-0547">Nucleotide-binding</keyword>
<evidence type="ECO:0000313" key="8">
    <source>
        <dbReference type="EMBL" id="PRX55247.1"/>
    </source>
</evidence>
<sequence length="418" mass="47127">MSIENNQLLRFTTAGSVDDGKSTLIGRLLYDSKSIFEDQLKAVESVSRKKGNNCVDLALFTDGLRDEREQGITIDVAYRYFTTPKRKFIIADTPGHIQYTRNMVTGASTANAAIILIDARHGVVEQTKRHTFIASLLNIPHLIVCINKMDLVDFKEEVFNTIVQQFVEFTSKMIIRDIRFIPLSALLGDNVVNKSQNMDWYLDAPLLHTLETIHISSDVNKIDLRFPIQTVLRPQSKEHPDFRGYAGRIASGVLRVGDTVIIMPSGFASTVTGIQGPKESLKEAFAPMSITVTLKDDFDISRGDMIVRPNNVPDTAQDIEVMLCWLHRNPARTRAKYIIRHTTNEQKAIIKEVIYKLDIQTLSRNLEDSQIDMNDICKVRIRITKPLMVDSYRVNRITGSIILIDESTNETVAAGMIS</sequence>
<evidence type="ECO:0000256" key="6">
    <source>
        <dbReference type="ARBA" id="ARBA00023134"/>
    </source>
</evidence>
<evidence type="ECO:0000259" key="7">
    <source>
        <dbReference type="PROSITE" id="PS51722"/>
    </source>
</evidence>
<reference evidence="8 9" key="1">
    <citation type="submission" date="2018-03" db="EMBL/GenBank/DDBJ databases">
        <title>Genomic Encyclopedia of Archaeal and Bacterial Type Strains, Phase II (KMG-II): from individual species to whole genera.</title>
        <authorList>
            <person name="Goeker M."/>
        </authorList>
    </citation>
    <scope>NUCLEOTIDE SEQUENCE [LARGE SCALE GENOMIC DNA]</scope>
    <source>
        <strain evidence="8 9">DSM 25027</strain>
    </source>
</reference>
<dbReference type="PANTHER" id="PTHR23115">
    <property type="entry name" value="TRANSLATION FACTOR"/>
    <property type="match status" value="1"/>
</dbReference>
<dbReference type="SUPFAM" id="SSF50465">
    <property type="entry name" value="EF-Tu/eEF-1alpha/eIF2-gamma C-terminal domain"/>
    <property type="match status" value="1"/>
</dbReference>
<comment type="caution">
    <text evidence="8">The sequence shown here is derived from an EMBL/GenBank/DDBJ whole genome shotgun (WGS) entry which is preliminary data.</text>
</comment>
<dbReference type="PRINTS" id="PR00315">
    <property type="entry name" value="ELONGATNFCT"/>
</dbReference>
<dbReference type="Gene3D" id="2.40.30.10">
    <property type="entry name" value="Translation factors"/>
    <property type="match status" value="2"/>
</dbReference>
<dbReference type="GO" id="GO:0005524">
    <property type="term" value="F:ATP binding"/>
    <property type="evidence" value="ECO:0007669"/>
    <property type="project" value="UniProtKB-KW"/>
</dbReference>
<evidence type="ECO:0000313" key="9">
    <source>
        <dbReference type="Proteomes" id="UP000237640"/>
    </source>
</evidence>
<keyword evidence="5" id="KW-0067">ATP-binding</keyword>
<dbReference type="InterPro" id="IPR044139">
    <property type="entry name" value="CysN_NoDQ_III"/>
</dbReference>
<dbReference type="GO" id="GO:0004781">
    <property type="term" value="F:sulfate adenylyltransferase (ATP) activity"/>
    <property type="evidence" value="ECO:0007669"/>
    <property type="project" value="UniProtKB-EC"/>
</dbReference>
<dbReference type="PROSITE" id="PS51722">
    <property type="entry name" value="G_TR_2"/>
    <property type="match status" value="1"/>
</dbReference>
<dbReference type="CDD" id="cd03695">
    <property type="entry name" value="CysN_NodQ_II"/>
    <property type="match status" value="1"/>
</dbReference>
<dbReference type="RefSeq" id="WP_106146962.1">
    <property type="nucleotide sequence ID" value="NZ_PVYX01000002.1"/>
</dbReference>
<evidence type="ECO:0000256" key="4">
    <source>
        <dbReference type="ARBA" id="ARBA00022741"/>
    </source>
</evidence>
<evidence type="ECO:0000256" key="2">
    <source>
        <dbReference type="ARBA" id="ARBA00022679"/>
    </source>
</evidence>
<dbReference type="InterPro" id="IPR005225">
    <property type="entry name" value="Small_GTP-bd"/>
</dbReference>
<dbReference type="EMBL" id="PVYX01000002">
    <property type="protein sequence ID" value="PRX55247.1"/>
    <property type="molecule type" value="Genomic_DNA"/>
</dbReference>
<dbReference type="CDD" id="cd04095">
    <property type="entry name" value="CysN_NoDQ_III"/>
    <property type="match status" value="1"/>
</dbReference>
<dbReference type="AlphaFoldDB" id="A0A2T0MCM2"/>
<dbReference type="EC" id="2.7.7.4" evidence="1"/>
<dbReference type="OrthoDB" id="9804504at2"/>
<dbReference type="Pfam" id="PF00009">
    <property type="entry name" value="GTP_EFTU"/>
    <property type="match status" value="1"/>
</dbReference>
<evidence type="ECO:0000256" key="5">
    <source>
        <dbReference type="ARBA" id="ARBA00022840"/>
    </source>
</evidence>
<dbReference type="GO" id="GO:0003924">
    <property type="term" value="F:GTPase activity"/>
    <property type="evidence" value="ECO:0007669"/>
    <property type="project" value="InterPro"/>
</dbReference>
<evidence type="ECO:0000256" key="3">
    <source>
        <dbReference type="ARBA" id="ARBA00022695"/>
    </source>
</evidence>
<dbReference type="PROSITE" id="PS00301">
    <property type="entry name" value="G_TR_1"/>
    <property type="match status" value="1"/>
</dbReference>
<evidence type="ECO:0000256" key="1">
    <source>
        <dbReference type="ARBA" id="ARBA00012391"/>
    </source>
</evidence>
<dbReference type="InterPro" id="IPR027417">
    <property type="entry name" value="P-loop_NTPase"/>
</dbReference>
<dbReference type="GO" id="GO:0006790">
    <property type="term" value="P:sulfur compound metabolic process"/>
    <property type="evidence" value="ECO:0007669"/>
    <property type="project" value="InterPro"/>
</dbReference>
<dbReference type="InterPro" id="IPR050100">
    <property type="entry name" value="TRAFAC_GTPase_members"/>
</dbReference>
<protein>
    <recommendedName>
        <fullName evidence="1">sulfate adenylyltransferase</fullName>
        <ecNumber evidence="1">2.7.7.4</ecNumber>
    </recommendedName>
</protein>
<keyword evidence="9" id="KW-1185">Reference proteome</keyword>
<dbReference type="SUPFAM" id="SSF52540">
    <property type="entry name" value="P-loop containing nucleoside triphosphate hydrolases"/>
    <property type="match status" value="1"/>
</dbReference>
<accession>A0A2T0MCM2</accession>
<keyword evidence="2 8" id="KW-0808">Transferase</keyword>
<dbReference type="InterPro" id="IPR004161">
    <property type="entry name" value="EFTu-like_2"/>
</dbReference>
<feature type="domain" description="Tr-type G" evidence="7">
    <location>
        <begin position="6"/>
        <end position="206"/>
    </location>
</feature>
<name>A0A2T0MCM2_9FLAO</name>
<dbReference type="InterPro" id="IPR000795">
    <property type="entry name" value="T_Tr_GTP-bd_dom"/>
</dbReference>
<dbReference type="CDD" id="cd04166">
    <property type="entry name" value="CysN_ATPS"/>
    <property type="match status" value="1"/>
</dbReference>
<proteinExistence type="predicted"/>
<dbReference type="Pfam" id="PF22594">
    <property type="entry name" value="GTP-eEF1A_C"/>
    <property type="match status" value="1"/>
</dbReference>
<dbReference type="InterPro" id="IPR041757">
    <property type="entry name" value="CysN_GTP-bd"/>
</dbReference>
<dbReference type="SUPFAM" id="SSF50447">
    <property type="entry name" value="Translation proteins"/>
    <property type="match status" value="1"/>
</dbReference>
<dbReference type="GO" id="GO:0005525">
    <property type="term" value="F:GTP binding"/>
    <property type="evidence" value="ECO:0007669"/>
    <property type="project" value="UniProtKB-KW"/>
</dbReference>
<dbReference type="NCBIfam" id="TIGR00231">
    <property type="entry name" value="small_GTP"/>
    <property type="match status" value="1"/>
</dbReference>
<dbReference type="InterPro" id="IPR009000">
    <property type="entry name" value="Transl_B-barrel_sf"/>
</dbReference>
<dbReference type="Pfam" id="PF03144">
    <property type="entry name" value="GTP_EFTU_D2"/>
    <property type="match status" value="1"/>
</dbReference>
<dbReference type="InterPro" id="IPR044138">
    <property type="entry name" value="CysN_II"/>
</dbReference>
<dbReference type="Proteomes" id="UP000237640">
    <property type="component" value="Unassembled WGS sequence"/>
</dbReference>
<dbReference type="NCBIfam" id="TIGR02034">
    <property type="entry name" value="CysN"/>
    <property type="match status" value="1"/>
</dbReference>
<dbReference type="InterPro" id="IPR031157">
    <property type="entry name" value="G_TR_CS"/>
</dbReference>
<dbReference type="Gene3D" id="3.40.50.300">
    <property type="entry name" value="P-loop containing nucleotide triphosphate hydrolases"/>
    <property type="match status" value="1"/>
</dbReference>
<dbReference type="InterPro" id="IPR011779">
    <property type="entry name" value="SO4_adenylTrfase_lsu"/>
</dbReference>
<gene>
    <name evidence="8" type="ORF">CLV81_3656</name>
</gene>
<dbReference type="InterPro" id="IPR009001">
    <property type="entry name" value="Transl_elong_EF1A/Init_IF2_C"/>
</dbReference>
<organism evidence="8 9">
    <name type="scientific">Flagellimonas meridianipacifica</name>
    <dbReference type="NCBI Taxonomy" id="1080225"/>
    <lineage>
        <taxon>Bacteria</taxon>
        <taxon>Pseudomonadati</taxon>
        <taxon>Bacteroidota</taxon>
        <taxon>Flavobacteriia</taxon>
        <taxon>Flavobacteriales</taxon>
        <taxon>Flavobacteriaceae</taxon>
        <taxon>Flagellimonas</taxon>
    </lineage>
</organism>